<feature type="compositionally biased region" description="Low complexity" evidence="1">
    <location>
        <begin position="77"/>
        <end position="88"/>
    </location>
</feature>
<name>A0A2U3E3V4_PURLI</name>
<comment type="caution">
    <text evidence="2">The sequence shown here is derived from an EMBL/GenBank/DDBJ whole genome shotgun (WGS) entry which is preliminary data.</text>
</comment>
<evidence type="ECO:0000313" key="3">
    <source>
        <dbReference type="Proteomes" id="UP000245956"/>
    </source>
</evidence>
<feature type="region of interest" description="Disordered" evidence="1">
    <location>
        <begin position="68"/>
        <end position="118"/>
    </location>
</feature>
<feature type="compositionally biased region" description="Polar residues" evidence="1">
    <location>
        <begin position="97"/>
        <end position="116"/>
    </location>
</feature>
<reference evidence="2 3" key="1">
    <citation type="journal article" date="2016" name="Front. Microbiol.">
        <title>Genome and transcriptome sequences reveal the specific parasitism of the nematophagous Purpureocillium lilacinum 36-1.</title>
        <authorList>
            <person name="Xie J."/>
            <person name="Li S."/>
            <person name="Mo C."/>
            <person name="Xiao X."/>
            <person name="Peng D."/>
            <person name="Wang G."/>
            <person name="Xiao Y."/>
        </authorList>
    </citation>
    <scope>NUCLEOTIDE SEQUENCE [LARGE SCALE GENOMIC DNA]</scope>
    <source>
        <strain evidence="2 3">36-1</strain>
    </source>
</reference>
<organism evidence="2 3">
    <name type="scientific">Purpureocillium lilacinum</name>
    <name type="common">Paecilomyces lilacinus</name>
    <dbReference type="NCBI Taxonomy" id="33203"/>
    <lineage>
        <taxon>Eukaryota</taxon>
        <taxon>Fungi</taxon>
        <taxon>Dikarya</taxon>
        <taxon>Ascomycota</taxon>
        <taxon>Pezizomycotina</taxon>
        <taxon>Sordariomycetes</taxon>
        <taxon>Hypocreomycetidae</taxon>
        <taxon>Hypocreales</taxon>
        <taxon>Ophiocordycipitaceae</taxon>
        <taxon>Purpureocillium</taxon>
    </lineage>
</organism>
<feature type="region of interest" description="Disordered" evidence="1">
    <location>
        <begin position="1"/>
        <end position="24"/>
    </location>
</feature>
<dbReference type="AlphaFoldDB" id="A0A2U3E3V4"/>
<sequence length="219" mass="23047">MLFDTTPTESTGSQQFTWSGGRSSTSAYTIDAASDNRHETLRLEPCPARPVANNATQLLLVRRGCPHPSGGYKSRTSRAVASASSGTARKLRDLSDTTRSTRWAGSPSGRTSSGTCAPTYVHDRTRRLGVRVFTGCVATNDGQQATPVARGAAAAAGTPEAWALHCVNGHTATDAPEIALPGLMHGAVGAGCAAVARRQSANFRDMAIRGWDHRKAQRG</sequence>
<accession>A0A2U3E3V4</accession>
<evidence type="ECO:0000256" key="1">
    <source>
        <dbReference type="SAM" id="MobiDB-lite"/>
    </source>
</evidence>
<evidence type="ECO:0000313" key="2">
    <source>
        <dbReference type="EMBL" id="PWI69187.1"/>
    </source>
</evidence>
<proteinExistence type="predicted"/>
<gene>
    <name evidence="2" type="ORF">PCL_01572</name>
</gene>
<protein>
    <submittedName>
        <fullName evidence="2">Uncharacterized protein</fullName>
    </submittedName>
</protein>
<dbReference type="Proteomes" id="UP000245956">
    <property type="component" value="Unassembled WGS sequence"/>
</dbReference>
<dbReference type="EMBL" id="LCWV01000013">
    <property type="protein sequence ID" value="PWI69187.1"/>
    <property type="molecule type" value="Genomic_DNA"/>
</dbReference>